<proteinExistence type="predicted"/>
<dbReference type="EMBL" id="PGCJ01001014">
    <property type="protein sequence ID" value="PLW11575.1"/>
    <property type="molecule type" value="Genomic_DNA"/>
</dbReference>
<dbReference type="AlphaFoldDB" id="A0A2N5SEF9"/>
<evidence type="ECO:0000256" key="1">
    <source>
        <dbReference type="SAM" id="MobiDB-lite"/>
    </source>
</evidence>
<keyword evidence="4" id="KW-1185">Reference proteome</keyword>
<feature type="compositionally biased region" description="Basic and acidic residues" evidence="1">
    <location>
        <begin position="116"/>
        <end position="142"/>
    </location>
</feature>
<protein>
    <recommendedName>
        <fullName evidence="2">DUF6589 domain-containing protein</fullName>
    </recommendedName>
</protein>
<reference evidence="3 4" key="1">
    <citation type="submission" date="2017-11" db="EMBL/GenBank/DDBJ databases">
        <title>De novo assembly and phasing of dikaryotic genomes from two isolates of Puccinia coronata f. sp. avenae, the causal agent of oat crown rust.</title>
        <authorList>
            <person name="Miller M.E."/>
            <person name="Zhang Y."/>
            <person name="Omidvar V."/>
            <person name="Sperschneider J."/>
            <person name="Schwessinger B."/>
            <person name="Raley C."/>
            <person name="Palmer J.M."/>
            <person name="Garnica D."/>
            <person name="Upadhyaya N."/>
            <person name="Rathjen J."/>
            <person name="Taylor J.M."/>
            <person name="Park R.F."/>
            <person name="Dodds P.N."/>
            <person name="Hirsch C.D."/>
            <person name="Kianian S.F."/>
            <person name="Figueroa M."/>
        </authorList>
    </citation>
    <scope>NUCLEOTIDE SEQUENCE [LARGE SCALE GENOMIC DNA]</scope>
    <source>
        <strain evidence="3">12NC29</strain>
    </source>
</reference>
<organism evidence="3 4">
    <name type="scientific">Puccinia coronata f. sp. avenae</name>
    <dbReference type="NCBI Taxonomy" id="200324"/>
    <lineage>
        <taxon>Eukaryota</taxon>
        <taxon>Fungi</taxon>
        <taxon>Dikarya</taxon>
        <taxon>Basidiomycota</taxon>
        <taxon>Pucciniomycotina</taxon>
        <taxon>Pucciniomycetes</taxon>
        <taxon>Pucciniales</taxon>
        <taxon>Pucciniaceae</taxon>
        <taxon>Puccinia</taxon>
    </lineage>
</organism>
<name>A0A2N5SEF9_9BASI</name>
<evidence type="ECO:0000313" key="4">
    <source>
        <dbReference type="Proteomes" id="UP000235388"/>
    </source>
</evidence>
<dbReference type="Proteomes" id="UP000235388">
    <property type="component" value="Unassembled WGS sequence"/>
</dbReference>
<sequence length="773" mass="86172">MTPGTSNKTRLTEDYKIKEICTLMSQDNYTPKSFMNAYLNNDHITSATQQRFWGTEKGWPSTSRLLGSIRLVVSKNKEGLQYWREFILSEATEIVKYEKPPSGAYPAGAYHNTSKILERPSRIRPADEKDTDSSESDSKLPSDSDSDDLEEVGGQSILVLDHFHCTEVAARTICGMVAFLANQRHNSQALSNSLTFLACGVTKRLNKFSHYIGLSASRSTAQTALSQLSHQANRQIVQKLSNSSIGTMAPFLCVDNLDFEQRVHSKSLGHSTRMFHGTWGYVHHPHPALVASVPSADLTVESFQKAMSDVATLQVIPKMFVPSPANEQHWSLVLKAQLGRAFLEYVGEPMDSKISIATAPPVIDQISADAPDITMLKLSDNSAQGVGEVFDSIISQSRMDAVKFSSCLQVIDGDLSTCTNISTLRTQRIPSAHIEDALSNVLTILGGAHTLWNIAHAIYTKHEGDSSDSRDSGSWRFLKGLGIPSANLVDKKDYTLMIKNIKKIHMATLVHCIMIVLGTEKDSITEELPKLTSKRVSDTIKKTYIQFFSPESKAKAASNSSPKLSNLILRLSDFATIVEGNLAMKCGDIGRVMNIWKRWAIIAQGNKKLTQCSIQLPRMIILLNYALPDGLSQVIKHSLLVAPNAGRKHYLPKDQYLEMKNYWLKHFFNDTGRGTNINPLKDLYSVNVTLLQDLIRSLTAEIHKKPIFQSHHNQIDLRSMNNCLRMCRQNNVCTTNARTNDYKPELVENFFSKGLASIREKALSKKGRLLNKL</sequence>
<dbReference type="Pfam" id="PF20231">
    <property type="entry name" value="DUF6589"/>
    <property type="match status" value="1"/>
</dbReference>
<accession>A0A2N5SEF9</accession>
<evidence type="ECO:0000259" key="2">
    <source>
        <dbReference type="Pfam" id="PF20231"/>
    </source>
</evidence>
<dbReference type="InterPro" id="IPR046496">
    <property type="entry name" value="DUF6589"/>
</dbReference>
<dbReference type="STRING" id="200324.A0A2N5SEF9"/>
<comment type="caution">
    <text evidence="3">The sequence shown here is derived from an EMBL/GenBank/DDBJ whole genome shotgun (WGS) entry which is preliminary data.</text>
</comment>
<dbReference type="OrthoDB" id="2496395at2759"/>
<gene>
    <name evidence="3" type="ORF">PCANC_21455</name>
</gene>
<feature type="region of interest" description="Disordered" evidence="1">
    <location>
        <begin position="116"/>
        <end position="150"/>
    </location>
</feature>
<feature type="domain" description="DUF6589" evidence="2">
    <location>
        <begin position="317"/>
        <end position="704"/>
    </location>
</feature>
<evidence type="ECO:0000313" key="3">
    <source>
        <dbReference type="EMBL" id="PLW11575.1"/>
    </source>
</evidence>